<comment type="function">
    <text evidence="1">Allows the formation of correctly charged Asn-tRNA(Asn) or Gln-tRNA(Gln) through the transamidation of misacylated Asp-tRNA(Asn) or Glu-tRNA(Gln) in organisms which lack either or both of asparaginyl-tRNA or glutaminyl-tRNA synthetases. The reaction takes place in the presence of glutamine and ATP through an activated phospho-Asp-tRNA(Asn) or phospho-Glu-tRNA(Gln).</text>
</comment>
<dbReference type="STRING" id="1798401.A2363_03390"/>
<name>A0A1F6BF38_9BACT</name>
<protein>
    <recommendedName>
        <fullName evidence="1">Aspartyl/glutamyl-tRNA(Asn/Gln) amidotransferase subunit C</fullName>
        <shortName evidence="1">Asp/Glu-ADT subunit C</shortName>
        <ecNumber evidence="1">6.3.5.-</ecNumber>
    </recommendedName>
</protein>
<gene>
    <name evidence="1" type="primary">gatC</name>
    <name evidence="2" type="ORF">A2363_03390</name>
</gene>
<proteinExistence type="inferred from homology"/>
<dbReference type="GO" id="GO:0070681">
    <property type="term" value="P:glutaminyl-tRNAGln biosynthesis via transamidation"/>
    <property type="evidence" value="ECO:0007669"/>
    <property type="project" value="TreeGrafter"/>
</dbReference>
<dbReference type="NCBIfam" id="TIGR00135">
    <property type="entry name" value="gatC"/>
    <property type="match status" value="1"/>
</dbReference>
<dbReference type="GO" id="GO:0006450">
    <property type="term" value="P:regulation of translational fidelity"/>
    <property type="evidence" value="ECO:0007669"/>
    <property type="project" value="InterPro"/>
</dbReference>
<comment type="similarity">
    <text evidence="1">Belongs to the GatC family.</text>
</comment>
<keyword evidence="1" id="KW-0436">Ligase</keyword>
<reference evidence="2 3" key="1">
    <citation type="journal article" date="2016" name="Nat. Commun.">
        <title>Thousands of microbial genomes shed light on interconnected biogeochemical processes in an aquifer system.</title>
        <authorList>
            <person name="Anantharaman K."/>
            <person name="Brown C.T."/>
            <person name="Hug L.A."/>
            <person name="Sharon I."/>
            <person name="Castelle C.J."/>
            <person name="Probst A.J."/>
            <person name="Thomas B.C."/>
            <person name="Singh A."/>
            <person name="Wilkins M.J."/>
            <person name="Karaoz U."/>
            <person name="Brodie E.L."/>
            <person name="Williams K.H."/>
            <person name="Hubbard S.S."/>
            <person name="Banfield J.F."/>
        </authorList>
    </citation>
    <scope>NUCLEOTIDE SEQUENCE [LARGE SCALE GENOMIC DNA]</scope>
</reference>
<comment type="catalytic activity">
    <reaction evidence="1">
        <text>L-glutamyl-tRNA(Gln) + L-glutamine + ATP + H2O = L-glutaminyl-tRNA(Gln) + L-glutamate + ADP + phosphate + H(+)</text>
        <dbReference type="Rhea" id="RHEA:17521"/>
        <dbReference type="Rhea" id="RHEA-COMP:9681"/>
        <dbReference type="Rhea" id="RHEA-COMP:9684"/>
        <dbReference type="ChEBI" id="CHEBI:15377"/>
        <dbReference type="ChEBI" id="CHEBI:15378"/>
        <dbReference type="ChEBI" id="CHEBI:29985"/>
        <dbReference type="ChEBI" id="CHEBI:30616"/>
        <dbReference type="ChEBI" id="CHEBI:43474"/>
        <dbReference type="ChEBI" id="CHEBI:58359"/>
        <dbReference type="ChEBI" id="CHEBI:78520"/>
        <dbReference type="ChEBI" id="CHEBI:78521"/>
        <dbReference type="ChEBI" id="CHEBI:456216"/>
    </reaction>
</comment>
<comment type="catalytic activity">
    <reaction evidence="1">
        <text>L-aspartyl-tRNA(Asn) + L-glutamine + ATP + H2O = L-asparaginyl-tRNA(Asn) + L-glutamate + ADP + phosphate + 2 H(+)</text>
        <dbReference type="Rhea" id="RHEA:14513"/>
        <dbReference type="Rhea" id="RHEA-COMP:9674"/>
        <dbReference type="Rhea" id="RHEA-COMP:9677"/>
        <dbReference type="ChEBI" id="CHEBI:15377"/>
        <dbReference type="ChEBI" id="CHEBI:15378"/>
        <dbReference type="ChEBI" id="CHEBI:29985"/>
        <dbReference type="ChEBI" id="CHEBI:30616"/>
        <dbReference type="ChEBI" id="CHEBI:43474"/>
        <dbReference type="ChEBI" id="CHEBI:58359"/>
        <dbReference type="ChEBI" id="CHEBI:78515"/>
        <dbReference type="ChEBI" id="CHEBI:78516"/>
        <dbReference type="ChEBI" id="CHEBI:456216"/>
    </reaction>
</comment>
<dbReference type="InterPro" id="IPR036113">
    <property type="entry name" value="Asp/Glu-ADT_sf_sub_c"/>
</dbReference>
<evidence type="ECO:0000313" key="3">
    <source>
        <dbReference type="Proteomes" id="UP000176186"/>
    </source>
</evidence>
<dbReference type="HAMAP" id="MF_00122">
    <property type="entry name" value="GatC"/>
    <property type="match status" value="1"/>
</dbReference>
<dbReference type="EMBL" id="MFKE01000013">
    <property type="protein sequence ID" value="OGG35544.1"/>
    <property type="molecule type" value="Genomic_DNA"/>
</dbReference>
<dbReference type="AlphaFoldDB" id="A0A1F6BF38"/>
<dbReference type="GO" id="GO:0005524">
    <property type="term" value="F:ATP binding"/>
    <property type="evidence" value="ECO:0007669"/>
    <property type="project" value="UniProtKB-KW"/>
</dbReference>
<dbReference type="Pfam" id="PF02686">
    <property type="entry name" value="GatC"/>
    <property type="match status" value="1"/>
</dbReference>
<dbReference type="Gene3D" id="1.10.20.60">
    <property type="entry name" value="Glu-tRNAGln amidotransferase C subunit, N-terminal domain"/>
    <property type="match status" value="1"/>
</dbReference>
<evidence type="ECO:0000256" key="1">
    <source>
        <dbReference type="HAMAP-Rule" id="MF_00122"/>
    </source>
</evidence>
<keyword evidence="1" id="KW-0067">ATP-binding</keyword>
<dbReference type="PANTHER" id="PTHR15004">
    <property type="entry name" value="GLUTAMYL-TRNA(GLN) AMIDOTRANSFERASE SUBUNIT C, MITOCHONDRIAL"/>
    <property type="match status" value="1"/>
</dbReference>
<dbReference type="GO" id="GO:0006412">
    <property type="term" value="P:translation"/>
    <property type="evidence" value="ECO:0007669"/>
    <property type="project" value="UniProtKB-UniRule"/>
</dbReference>
<sequence>MKAKKALTATDVRKIAKLANLVISDSEEKIFTPQLSATLDYVNQLEKADTEHVEATAHVTGLENVFREDVIEPTLSQSEALSNAPQTYNGYIVVKAIFEETE</sequence>
<comment type="caution">
    <text evidence="2">The sequence shown here is derived from an EMBL/GenBank/DDBJ whole genome shotgun (WGS) entry which is preliminary data.</text>
</comment>
<dbReference type="EC" id="6.3.5.-" evidence="1"/>
<dbReference type="GO" id="GO:0050566">
    <property type="term" value="F:asparaginyl-tRNA synthase (glutamine-hydrolyzing) activity"/>
    <property type="evidence" value="ECO:0007669"/>
    <property type="project" value="RHEA"/>
</dbReference>
<accession>A0A1F6BF38</accession>
<dbReference type="InterPro" id="IPR003837">
    <property type="entry name" value="GatC"/>
</dbReference>
<dbReference type="PANTHER" id="PTHR15004:SF0">
    <property type="entry name" value="GLUTAMYL-TRNA(GLN) AMIDOTRANSFERASE SUBUNIT C, MITOCHONDRIAL"/>
    <property type="match status" value="1"/>
</dbReference>
<dbReference type="Proteomes" id="UP000176186">
    <property type="component" value="Unassembled WGS sequence"/>
</dbReference>
<dbReference type="SUPFAM" id="SSF141000">
    <property type="entry name" value="Glu-tRNAGln amidotransferase C subunit"/>
    <property type="match status" value="1"/>
</dbReference>
<evidence type="ECO:0000313" key="2">
    <source>
        <dbReference type="EMBL" id="OGG35544.1"/>
    </source>
</evidence>
<comment type="subunit">
    <text evidence="1">Heterotrimer of A, B and C subunits.</text>
</comment>
<keyword evidence="1" id="KW-0648">Protein biosynthesis</keyword>
<dbReference type="GO" id="GO:0050567">
    <property type="term" value="F:glutaminyl-tRNA synthase (glutamine-hydrolyzing) activity"/>
    <property type="evidence" value="ECO:0007669"/>
    <property type="project" value="UniProtKB-UniRule"/>
</dbReference>
<organism evidence="2 3">
    <name type="scientific">Candidatus Gottesmanbacteria bacterium RIFOXYB1_FULL_47_11</name>
    <dbReference type="NCBI Taxonomy" id="1798401"/>
    <lineage>
        <taxon>Bacteria</taxon>
        <taxon>Candidatus Gottesmaniibacteriota</taxon>
    </lineage>
</organism>
<keyword evidence="1" id="KW-0547">Nucleotide-binding</keyword>